<evidence type="ECO:0000313" key="13">
    <source>
        <dbReference type="Proteomes" id="UP001519460"/>
    </source>
</evidence>
<dbReference type="InterPro" id="IPR009030">
    <property type="entry name" value="Growth_fac_rcpt_cys_sf"/>
</dbReference>
<dbReference type="PROSITE" id="PS01186">
    <property type="entry name" value="EGF_2"/>
    <property type="match status" value="3"/>
</dbReference>
<feature type="domain" description="EGF-like" evidence="9">
    <location>
        <begin position="755"/>
        <end position="795"/>
    </location>
</feature>
<dbReference type="InterPro" id="IPR036383">
    <property type="entry name" value="TSP1_rpt_sf"/>
</dbReference>
<accession>A0ABD0L8F7</accession>
<keyword evidence="6" id="KW-0325">Glycoprotein</keyword>
<dbReference type="Gene3D" id="2.60.120.1000">
    <property type="match status" value="2"/>
</dbReference>
<dbReference type="SUPFAM" id="SSF82895">
    <property type="entry name" value="TSP-1 type 1 repeat"/>
    <property type="match status" value="1"/>
</dbReference>
<dbReference type="EMBL" id="JACVVK020000073">
    <property type="protein sequence ID" value="KAK7495635.1"/>
    <property type="molecule type" value="Genomic_DNA"/>
</dbReference>
<keyword evidence="1 7" id="KW-0245">EGF-like domain</keyword>
<dbReference type="PROSITE" id="PS51465">
    <property type="entry name" value="KAZAL_2"/>
    <property type="match status" value="2"/>
</dbReference>
<evidence type="ECO:0000256" key="7">
    <source>
        <dbReference type="PROSITE-ProRule" id="PRU00076"/>
    </source>
</evidence>
<keyword evidence="3" id="KW-0677">Repeat</keyword>
<evidence type="ECO:0000256" key="8">
    <source>
        <dbReference type="SAM" id="MobiDB-lite"/>
    </source>
</evidence>
<protein>
    <submittedName>
        <fullName evidence="12">Uncharacterized protein</fullName>
    </submittedName>
</protein>
<dbReference type="CDD" id="cd00054">
    <property type="entry name" value="EGF_CA"/>
    <property type="match status" value="5"/>
</dbReference>
<dbReference type="PROSITE" id="PS50092">
    <property type="entry name" value="TSP1"/>
    <property type="match status" value="1"/>
</dbReference>
<comment type="caution">
    <text evidence="12">The sequence shown here is derived from an EMBL/GenBank/DDBJ whole genome shotgun (WGS) entry which is preliminary data.</text>
</comment>
<evidence type="ECO:0000259" key="10">
    <source>
        <dbReference type="PROSITE" id="PS51233"/>
    </source>
</evidence>
<feature type="domain" description="VWFD" evidence="10">
    <location>
        <begin position="785"/>
        <end position="977"/>
    </location>
</feature>
<organism evidence="12 13">
    <name type="scientific">Batillaria attramentaria</name>
    <dbReference type="NCBI Taxonomy" id="370345"/>
    <lineage>
        <taxon>Eukaryota</taxon>
        <taxon>Metazoa</taxon>
        <taxon>Spiralia</taxon>
        <taxon>Lophotrochozoa</taxon>
        <taxon>Mollusca</taxon>
        <taxon>Gastropoda</taxon>
        <taxon>Caenogastropoda</taxon>
        <taxon>Sorbeoconcha</taxon>
        <taxon>Cerithioidea</taxon>
        <taxon>Batillariidae</taxon>
        <taxon>Batillaria</taxon>
    </lineage>
</organism>
<dbReference type="PANTHER" id="PTHR11339:SF373">
    <property type="entry name" value="VWFD DOMAIN-CONTAINING PROTEIN"/>
    <property type="match status" value="1"/>
</dbReference>
<dbReference type="SUPFAM" id="SSF100895">
    <property type="entry name" value="Kazal-type serine protease inhibitors"/>
    <property type="match status" value="3"/>
</dbReference>
<dbReference type="PROSITE" id="PS00010">
    <property type="entry name" value="ASX_HYDROXYL"/>
    <property type="match status" value="5"/>
</dbReference>
<evidence type="ECO:0000256" key="1">
    <source>
        <dbReference type="ARBA" id="ARBA00022536"/>
    </source>
</evidence>
<dbReference type="Pfam" id="PF07648">
    <property type="entry name" value="Kazal_2"/>
    <property type="match status" value="3"/>
</dbReference>
<dbReference type="SUPFAM" id="SSF57567">
    <property type="entry name" value="Serine protease inhibitors"/>
    <property type="match status" value="1"/>
</dbReference>
<dbReference type="InterPro" id="IPR036084">
    <property type="entry name" value="Ser_inhib-like_sf"/>
</dbReference>
<dbReference type="SUPFAM" id="SSF57196">
    <property type="entry name" value="EGF/Laminin"/>
    <property type="match status" value="2"/>
</dbReference>
<dbReference type="InterPro" id="IPR024731">
    <property type="entry name" value="NELL2-like_EGF"/>
</dbReference>
<keyword evidence="2" id="KW-0732">Signal</keyword>
<keyword evidence="4" id="KW-0106">Calcium</keyword>
<dbReference type="CDD" id="cd19941">
    <property type="entry name" value="TIL"/>
    <property type="match status" value="1"/>
</dbReference>
<dbReference type="Gene3D" id="2.10.25.10">
    <property type="entry name" value="Laminin"/>
    <property type="match status" value="6"/>
</dbReference>
<evidence type="ECO:0000256" key="4">
    <source>
        <dbReference type="ARBA" id="ARBA00022837"/>
    </source>
</evidence>
<feature type="domain" description="Kazal-like" evidence="11">
    <location>
        <begin position="1828"/>
        <end position="1883"/>
    </location>
</feature>
<dbReference type="SMART" id="SM00181">
    <property type="entry name" value="EGF"/>
    <property type="match status" value="7"/>
</dbReference>
<dbReference type="PANTHER" id="PTHR11339">
    <property type="entry name" value="EXTRACELLULAR MATRIX GLYCOPROTEIN RELATED"/>
    <property type="match status" value="1"/>
</dbReference>
<feature type="domain" description="EGF-like" evidence="9">
    <location>
        <begin position="1779"/>
        <end position="1819"/>
    </location>
</feature>
<dbReference type="Pfam" id="PF07645">
    <property type="entry name" value="EGF_CA"/>
    <property type="match status" value="4"/>
</dbReference>
<feature type="domain" description="Kazal-like" evidence="11">
    <location>
        <begin position="2016"/>
        <end position="2083"/>
    </location>
</feature>
<feature type="domain" description="EGF-like" evidence="9">
    <location>
        <begin position="714"/>
        <end position="754"/>
    </location>
</feature>
<feature type="domain" description="EGF-like" evidence="9">
    <location>
        <begin position="661"/>
        <end position="699"/>
    </location>
</feature>
<comment type="caution">
    <text evidence="7">Lacks conserved residue(s) required for the propagation of feature annotation.</text>
</comment>
<dbReference type="InterPro" id="IPR000742">
    <property type="entry name" value="EGF"/>
</dbReference>
<evidence type="ECO:0000256" key="6">
    <source>
        <dbReference type="ARBA" id="ARBA00023180"/>
    </source>
</evidence>
<evidence type="ECO:0000259" key="11">
    <source>
        <dbReference type="PROSITE" id="PS51465"/>
    </source>
</evidence>
<keyword evidence="13" id="KW-1185">Reference proteome</keyword>
<dbReference type="SUPFAM" id="SSF57184">
    <property type="entry name" value="Growth factor receptor domain"/>
    <property type="match status" value="1"/>
</dbReference>
<name>A0ABD0L8F7_9CAEN</name>
<dbReference type="InterPro" id="IPR018097">
    <property type="entry name" value="EGF_Ca-bd_CS"/>
</dbReference>
<dbReference type="SMART" id="SM00216">
    <property type="entry name" value="VWD"/>
    <property type="match status" value="1"/>
</dbReference>
<feature type="region of interest" description="Disordered" evidence="8">
    <location>
        <begin position="503"/>
        <end position="525"/>
    </location>
</feature>
<gene>
    <name evidence="12" type="ORF">BaRGS_00013082</name>
</gene>
<dbReference type="Proteomes" id="UP001519460">
    <property type="component" value="Unassembled WGS sequence"/>
</dbReference>
<evidence type="ECO:0000259" key="9">
    <source>
        <dbReference type="PROSITE" id="PS50026"/>
    </source>
</evidence>
<evidence type="ECO:0000256" key="2">
    <source>
        <dbReference type="ARBA" id="ARBA00022729"/>
    </source>
</evidence>
<dbReference type="FunFam" id="2.10.25.10:FF:000038">
    <property type="entry name" value="Fibrillin 2"/>
    <property type="match status" value="2"/>
</dbReference>
<evidence type="ECO:0000256" key="5">
    <source>
        <dbReference type="ARBA" id="ARBA00023157"/>
    </source>
</evidence>
<feature type="domain" description="EGF-like" evidence="9">
    <location>
        <begin position="1737"/>
        <end position="1778"/>
    </location>
</feature>
<keyword evidence="5" id="KW-1015">Disulfide bond</keyword>
<sequence length="2160" mass="234703">MVGCREDGWVQGRWLGAGKVVGCREDGWVQGRLLGAGKMAGCREGGWVQGRWLGAGKMAGCREDGWGQEGKFPNCQMYRQESRFADNLPEMTDMWFDADGEPFLVGCQFTPDPPIGQLSPLNVTVVYKGIDITRLPEVTDGSNYCSQNIYLFCADSLPELTGVYGFYHRGQKIQDAEMRVLSEEEGAALCDDPLFSDKCNNCPGQRPRGLSIIDKSMVPVTDIVLPPDSGVTLAIDDATCGNIEKDCDAILKAGREEEILEDGTYVIDPDQGGPLPPFKVECDFIEGTGVTNVAVDERWTDGSVGASSDDSGFPFRFEATYPTATPEQVNSLTENSEFCWQGVKYECQGSAIYNDGNMDTVLSLNGEPSTSFGTGSNSEYLGCACGLLGTCETKDVTCNCDAKGPMTEDRGFITDPAALPVTAIDINTPPTGSGRVTVTSVRCAPTPVDLPESCEEAYEWGQASANGKVNGVDFTVSGPYLVSPGDVEPFLVYCDFTSEPGNPITVVKPEPTNDEPVDDADEEVDYRGPTDEQLQALISVSGNCYQPVRVDCYAAKFLDGGVSFSGASGASSNEWNALGQAMCTCGVDGQCGGTESYTQQKNTWVTKCNCDLGDDVHRRDSAILTVKSALPLRQLYTGAVPAGGQLNLTVGDLVCARDPLDFDECATGFNDCADEAVCRNTADGFECSCPAGWQGRTATKSDDDPIANGRQCIDDDECAGGGPCPWNAKCVNTPGSFACECNRGFRNSGPLTCVDIDECTEEGDHEPCDPNARCINSIGSYRCFCKRGYRGDGFKCFRNFDGKWNHYQGQCTYTVAQGNCDNNDTLPTFKVTADNWDRDYGIADIAWIKDVKVEVYGDVIEIKQGRKVFVNGVKRRYYKRLNADRTSVMLRVARIGLRVELFTDFGLEVFADGQDQLEVMVPDNLQGSMCGLCGNYNGDPEDDWTIGPAEESCNVDCDAPEPEERCDHPDAAKEQCDKFFDNSESPFNECIEKMPAEMLTQMQYSCTFDMCRVPSMTDALCEFGEAMASMCEDILSGAVIEWRSEYCTGTVECEMNEEYKECGPTIEPTCDAQDMVQEEQCRFNCYCQEGYMREMGECIHKDECGCLYGDVKMEIGDSMLTDDCSNMVVCMSHNNTDEQPHSCGANEVCSMTDGGEEECVCDDDSTMNPETGLCESPVTGDCEDVELKYFYDTNVLNIDNLDGGEVIIPRTPTETFKVTYMVDDGDFASFEAVKFKLIGGDAQTVRVFAVGENPRDTLEVVSASDVNRDQEITLTFTLSPRGKRLRFVVVPKNDIPCLVILETRLCLEESPDTAPITSDAVQCSEVTGNTPQLGPKFKDNVIDIDLTDAGDIITPKFPDSKYTVVYKRLDGESATFRSITYKLNGNAKRVSVWVVNDGPEDEVTTENRLDVQADQEINVVFEEMPIGRKIRVAVIPYDGQTAPSLTIVNIEVCDEPVDEPVTDTVTTCMEEGKINPATYVHFTSNVESVDRSQAADRITPADRDSRFVATYAIEDYQEATFSGMTYRLSGGGAKRVAVYTLRNVQPDQNVRVDFAEMPEGKKVRIAVIPNDGQPAPDLEVVNIEACVVPSQPVPSSAAVCEETGMANDPGMAIDYTSNVANIDQPAGEGEVISPADVTGKMKVSYAAENYEDATFRSVKFRVLNGNAKRVTVWVVGDNPLDERDMQQSNNVSPADGDITVEFSAQPVGRKLRIVVVPNDGENVPSLQVLSVDVCDGHINECEIGEHTCVHLGQVCVNTEGSFQCECQDGYEERDGYCHDINECDEVPGRCGPHSQCKNMLGTFDCACCMGYEKNGAECQRVPGTPLYGGPGEECCACTGDSCDNTEPVCATDGQSYPNYKAMVEAGCRKNVTLRVSYKGSCEDDCGAVQCEGMKVCINSGPGGVGQCECEGCGGGGASETSGEVCASNGKTYPSECFFNLVKCETGNDDLSLASDSEPCEGGSGGPQVSQWGPWSPCSETCGAGSKTRTRTALRETSFALEQTVLCYTTCPEGLCQDDTCSNPGQVCLKGQCMCPDCQGWLSDPVCGLVGDTVKTYDNECQMQREACQLTKNFIKLEDQACENKPRDCGLIRYFARLTDDNGCVSDGVENIGLCYGGCEKMGECCRPDPDVPRSSVSLSYTCPNGEIITRQVCMPVRRLS</sequence>
<dbReference type="PROSITE" id="PS50026">
    <property type="entry name" value="EGF_3"/>
    <property type="match status" value="5"/>
</dbReference>
<reference evidence="12 13" key="1">
    <citation type="journal article" date="2023" name="Sci. Data">
        <title>Genome assembly of the Korean intertidal mud-creeper Batillaria attramentaria.</title>
        <authorList>
            <person name="Patra A.K."/>
            <person name="Ho P.T."/>
            <person name="Jun S."/>
            <person name="Lee S.J."/>
            <person name="Kim Y."/>
            <person name="Won Y.J."/>
        </authorList>
    </citation>
    <scope>NUCLEOTIDE SEQUENCE [LARGE SCALE GENOMIC DNA]</scope>
    <source>
        <strain evidence="12">Wonlab-2016</strain>
    </source>
</reference>
<dbReference type="InterPro" id="IPR000152">
    <property type="entry name" value="EGF-type_Asp/Asn_hydroxyl_site"/>
</dbReference>
<evidence type="ECO:0000256" key="3">
    <source>
        <dbReference type="ARBA" id="ARBA00022737"/>
    </source>
</evidence>
<dbReference type="InterPro" id="IPR036058">
    <property type="entry name" value="Kazal_dom_sf"/>
</dbReference>
<feature type="compositionally biased region" description="Acidic residues" evidence="8">
    <location>
        <begin position="512"/>
        <end position="524"/>
    </location>
</feature>
<proteinExistence type="predicted"/>
<dbReference type="InterPro" id="IPR049883">
    <property type="entry name" value="NOTCH1_EGF-like"/>
</dbReference>
<dbReference type="InterPro" id="IPR001881">
    <property type="entry name" value="EGF-like_Ca-bd_dom"/>
</dbReference>
<dbReference type="PROSITE" id="PS01187">
    <property type="entry name" value="EGF_CA"/>
    <property type="match status" value="2"/>
</dbReference>
<dbReference type="SMART" id="SM00179">
    <property type="entry name" value="EGF_CA"/>
    <property type="match status" value="5"/>
</dbReference>
<dbReference type="Gene3D" id="3.30.60.30">
    <property type="match status" value="3"/>
</dbReference>
<dbReference type="Pfam" id="PF01826">
    <property type="entry name" value="TIL"/>
    <property type="match status" value="1"/>
</dbReference>
<dbReference type="InterPro" id="IPR050780">
    <property type="entry name" value="Mucin_vWF_Thrombospondin_sf"/>
</dbReference>
<dbReference type="PROSITE" id="PS51233">
    <property type="entry name" value="VWFD"/>
    <property type="match status" value="1"/>
</dbReference>
<dbReference type="SMART" id="SM00209">
    <property type="entry name" value="TSP1"/>
    <property type="match status" value="1"/>
</dbReference>
<dbReference type="SMART" id="SM00280">
    <property type="entry name" value="KAZAL"/>
    <property type="match status" value="3"/>
</dbReference>
<dbReference type="InterPro" id="IPR000884">
    <property type="entry name" value="TSP1_rpt"/>
</dbReference>
<dbReference type="InterPro" id="IPR002919">
    <property type="entry name" value="TIL_dom"/>
</dbReference>
<dbReference type="InterPro" id="IPR001846">
    <property type="entry name" value="VWF_type-D"/>
</dbReference>
<dbReference type="Gene3D" id="2.20.100.10">
    <property type="entry name" value="Thrombospondin type-1 (TSP1) repeat"/>
    <property type="match status" value="1"/>
</dbReference>
<dbReference type="Pfam" id="PF00094">
    <property type="entry name" value="VWD"/>
    <property type="match status" value="1"/>
</dbReference>
<evidence type="ECO:0000313" key="12">
    <source>
        <dbReference type="EMBL" id="KAK7495635.1"/>
    </source>
</evidence>
<dbReference type="CDD" id="cd00104">
    <property type="entry name" value="KAZAL_FS"/>
    <property type="match status" value="2"/>
</dbReference>
<dbReference type="Pfam" id="PF12947">
    <property type="entry name" value="EGF_3"/>
    <property type="match status" value="1"/>
</dbReference>
<dbReference type="InterPro" id="IPR002350">
    <property type="entry name" value="Kazal_dom"/>
</dbReference>